<accession>A0A549T250</accession>
<evidence type="ECO:0000313" key="7">
    <source>
        <dbReference type="Proteomes" id="UP000316801"/>
    </source>
</evidence>
<feature type="coiled-coil region" evidence="2">
    <location>
        <begin position="101"/>
        <end position="180"/>
    </location>
</feature>
<organism evidence="6 7">
    <name type="scientific">Rhizobium straminoryzae</name>
    <dbReference type="NCBI Taxonomy" id="1387186"/>
    <lineage>
        <taxon>Bacteria</taxon>
        <taxon>Pseudomonadati</taxon>
        <taxon>Pseudomonadota</taxon>
        <taxon>Alphaproteobacteria</taxon>
        <taxon>Hyphomicrobiales</taxon>
        <taxon>Rhizobiaceae</taxon>
        <taxon>Rhizobium/Agrobacterium group</taxon>
        <taxon>Rhizobium</taxon>
    </lineage>
</organism>
<protein>
    <submittedName>
        <fullName evidence="6">Efflux RND transporter periplasmic adaptor subunit</fullName>
    </submittedName>
</protein>
<dbReference type="Proteomes" id="UP000316801">
    <property type="component" value="Unassembled WGS sequence"/>
</dbReference>
<evidence type="ECO:0000259" key="5">
    <source>
        <dbReference type="Pfam" id="PF25989"/>
    </source>
</evidence>
<dbReference type="AlphaFoldDB" id="A0A549T250"/>
<evidence type="ECO:0000313" key="6">
    <source>
        <dbReference type="EMBL" id="TRL35948.1"/>
    </source>
</evidence>
<dbReference type="Gene3D" id="2.40.30.170">
    <property type="match status" value="1"/>
</dbReference>
<keyword evidence="3" id="KW-0732">Signal</keyword>
<dbReference type="SUPFAM" id="SSF111369">
    <property type="entry name" value="HlyD-like secretion proteins"/>
    <property type="match status" value="1"/>
</dbReference>
<dbReference type="PANTHER" id="PTHR30469">
    <property type="entry name" value="MULTIDRUG RESISTANCE PROTEIN MDTA"/>
    <property type="match status" value="1"/>
</dbReference>
<keyword evidence="2" id="KW-0175">Coiled coil</keyword>
<evidence type="ECO:0000256" key="3">
    <source>
        <dbReference type="SAM" id="SignalP"/>
    </source>
</evidence>
<dbReference type="InterPro" id="IPR058637">
    <property type="entry name" value="YknX-like_C"/>
</dbReference>
<dbReference type="GO" id="GO:0015562">
    <property type="term" value="F:efflux transmembrane transporter activity"/>
    <property type="evidence" value="ECO:0007669"/>
    <property type="project" value="TreeGrafter"/>
</dbReference>
<dbReference type="Gene3D" id="2.40.50.100">
    <property type="match status" value="1"/>
</dbReference>
<comment type="similarity">
    <text evidence="1">Belongs to the membrane fusion protein (MFP) (TC 8.A.1) family.</text>
</comment>
<gene>
    <name evidence="6" type="ORF">FNA46_18995</name>
</gene>
<dbReference type="PANTHER" id="PTHR30469:SF15">
    <property type="entry name" value="HLYD FAMILY OF SECRETION PROTEINS"/>
    <property type="match status" value="1"/>
</dbReference>
<evidence type="ECO:0000259" key="4">
    <source>
        <dbReference type="Pfam" id="PF25954"/>
    </source>
</evidence>
<comment type="caution">
    <text evidence="6">The sequence shown here is derived from an EMBL/GenBank/DDBJ whole genome shotgun (WGS) entry which is preliminary data.</text>
</comment>
<dbReference type="InterPro" id="IPR058792">
    <property type="entry name" value="Beta-barrel_RND_2"/>
</dbReference>
<feature type="domain" description="YknX-like C-terminal permuted SH3-like" evidence="5">
    <location>
        <begin position="321"/>
        <end position="387"/>
    </location>
</feature>
<dbReference type="NCBIfam" id="TIGR01730">
    <property type="entry name" value="RND_mfp"/>
    <property type="match status" value="1"/>
</dbReference>
<feature type="domain" description="CusB-like beta-barrel" evidence="4">
    <location>
        <begin position="244"/>
        <end position="313"/>
    </location>
</feature>
<name>A0A549T250_9HYPH</name>
<dbReference type="EMBL" id="VJMG01000059">
    <property type="protein sequence ID" value="TRL35948.1"/>
    <property type="molecule type" value="Genomic_DNA"/>
</dbReference>
<dbReference type="Gene3D" id="1.10.287.470">
    <property type="entry name" value="Helix hairpin bin"/>
    <property type="match status" value="1"/>
</dbReference>
<dbReference type="Pfam" id="PF25954">
    <property type="entry name" value="Beta-barrel_RND_2"/>
    <property type="match status" value="1"/>
</dbReference>
<keyword evidence="7" id="KW-1185">Reference proteome</keyword>
<evidence type="ECO:0000256" key="2">
    <source>
        <dbReference type="SAM" id="Coils"/>
    </source>
</evidence>
<feature type="signal peptide" evidence="3">
    <location>
        <begin position="1"/>
        <end position="27"/>
    </location>
</feature>
<proteinExistence type="inferred from homology"/>
<dbReference type="InterPro" id="IPR006143">
    <property type="entry name" value="RND_pump_MFP"/>
</dbReference>
<dbReference type="Gene3D" id="2.40.420.20">
    <property type="match status" value="1"/>
</dbReference>
<dbReference type="GO" id="GO:1990281">
    <property type="term" value="C:efflux pump complex"/>
    <property type="evidence" value="ECO:0007669"/>
    <property type="project" value="TreeGrafter"/>
</dbReference>
<dbReference type="Pfam" id="PF25989">
    <property type="entry name" value="YknX_C"/>
    <property type="match status" value="1"/>
</dbReference>
<sequence>MIISRKSMTAVLVAGLAGGMMVAPAAAQEPAAKAEEIRLPSIVVTKAAERALVDSVVASGTIRPVQDVFVQPLVDGLSIKTLNADVGDRVAAGAVVATLNSDTLILQKSQLEANKAKAEAALAQYRAQVIEAEANAKDAVRQRDRAITLSRNGTVSTSQVEQLTATADAADARLNAARQAVSVGEADIKVVDTQIDDINLKLARTDVKAPVGGIISVRDAKVGAIAMGSGTPLFTMIRDGEIELVADVPESEIGRIKAGQMARVTVAGTRTALPGKVRLVSPLVDQTTRLGSVRIVVDGNSGAKSGMYASAQIIIRETTSLALPQAAVNTERAGAIVRKVENNVVKQVVVETGIQDRGYVEILSGLASGDVVVAKAGAFVRDGDHITPVFAETLAAN</sequence>
<reference evidence="6 7" key="1">
    <citation type="submission" date="2019-07" db="EMBL/GenBank/DDBJ databases">
        <title>Ln-dependent methylotrophs.</title>
        <authorList>
            <person name="Tani A."/>
        </authorList>
    </citation>
    <scope>NUCLEOTIDE SEQUENCE [LARGE SCALE GENOMIC DNA]</scope>
    <source>
        <strain evidence="6 7">SM12</strain>
    </source>
</reference>
<feature type="chain" id="PRO_5021698123" evidence="3">
    <location>
        <begin position="28"/>
        <end position="397"/>
    </location>
</feature>
<evidence type="ECO:0000256" key="1">
    <source>
        <dbReference type="ARBA" id="ARBA00009477"/>
    </source>
</evidence>